<feature type="domain" description="ABC-type transport auxiliary lipoprotein component" evidence="1">
    <location>
        <begin position="64"/>
        <end position="197"/>
    </location>
</feature>
<organism evidence="2 3">
    <name type="scientific">Brevundimonas viscosa</name>
    <dbReference type="NCBI Taxonomy" id="871741"/>
    <lineage>
        <taxon>Bacteria</taxon>
        <taxon>Pseudomonadati</taxon>
        <taxon>Pseudomonadota</taxon>
        <taxon>Alphaproteobacteria</taxon>
        <taxon>Caulobacterales</taxon>
        <taxon>Caulobacteraceae</taxon>
        <taxon>Brevundimonas</taxon>
    </lineage>
</organism>
<dbReference type="STRING" id="871741.SAMN05192570_0060"/>
<keyword evidence="3" id="KW-1185">Reference proteome</keyword>
<dbReference type="SUPFAM" id="SSF159594">
    <property type="entry name" value="XCC0632-like"/>
    <property type="match status" value="1"/>
</dbReference>
<reference evidence="3" key="1">
    <citation type="submission" date="2016-10" db="EMBL/GenBank/DDBJ databases">
        <authorList>
            <person name="Varghese N."/>
            <person name="Submissions S."/>
        </authorList>
    </citation>
    <scope>NUCLEOTIDE SEQUENCE [LARGE SCALE GENOMIC DNA]</scope>
    <source>
        <strain evidence="3">CGMCC 1.10683</strain>
    </source>
</reference>
<dbReference type="Pfam" id="PF03886">
    <property type="entry name" value="ABC_trans_aux"/>
    <property type="match status" value="1"/>
</dbReference>
<accession>A0A1I6THB2</accession>
<dbReference type="Gene3D" id="3.40.50.10610">
    <property type="entry name" value="ABC-type transport auxiliary lipoprotein component"/>
    <property type="match status" value="1"/>
</dbReference>
<dbReference type="PROSITE" id="PS51257">
    <property type="entry name" value="PROKAR_LIPOPROTEIN"/>
    <property type="match status" value="1"/>
</dbReference>
<dbReference type="OrthoDB" id="7465901at2"/>
<dbReference type="Proteomes" id="UP000198788">
    <property type="component" value="Unassembled WGS sequence"/>
</dbReference>
<dbReference type="EMBL" id="FOZV01000010">
    <property type="protein sequence ID" value="SFS88579.1"/>
    <property type="molecule type" value="Genomic_DNA"/>
</dbReference>
<sequence length="205" mass="21585">MIRILTRTAVAAAAVAAVGGCALLSSPEPVSLYRFGAAPDAEIGASGAPAGQVPVAMRRPEFVQAARDDRILGVTGTDAAYIAGARWVASADVLFSDALEDAFAAESRRVRLIGPRELTRAGQTLDVDVRTFEARYPAPGAIPTVTIVARVRLLNAQERTVAAERIFAVEQPATANRVSAIVAAFDAATRDLNSQIVAWTDQNAR</sequence>
<proteinExistence type="predicted"/>
<dbReference type="InterPro" id="IPR005586">
    <property type="entry name" value="ABC_trans_aux"/>
</dbReference>
<gene>
    <name evidence="2" type="ORF">SAMN05192570_0060</name>
</gene>
<evidence type="ECO:0000313" key="3">
    <source>
        <dbReference type="Proteomes" id="UP000198788"/>
    </source>
</evidence>
<dbReference type="AlphaFoldDB" id="A0A1I6THB2"/>
<protein>
    <submittedName>
        <fullName evidence="2">Cholesterol transport system auxiliary component</fullName>
    </submittedName>
</protein>
<dbReference type="RefSeq" id="WP_092313301.1">
    <property type="nucleotide sequence ID" value="NZ_FOZV01000010.1"/>
</dbReference>
<name>A0A1I6THB2_9CAUL</name>
<evidence type="ECO:0000259" key="1">
    <source>
        <dbReference type="Pfam" id="PF03886"/>
    </source>
</evidence>
<evidence type="ECO:0000313" key="2">
    <source>
        <dbReference type="EMBL" id="SFS88579.1"/>
    </source>
</evidence>